<evidence type="ECO:0000256" key="2">
    <source>
        <dbReference type="ARBA" id="ARBA00031870"/>
    </source>
</evidence>
<dbReference type="GO" id="GO:0000455">
    <property type="term" value="P:enzyme-directed rRNA pseudouridine synthesis"/>
    <property type="evidence" value="ECO:0007669"/>
    <property type="project" value="TreeGrafter"/>
</dbReference>
<dbReference type="InterPro" id="IPR050188">
    <property type="entry name" value="RluA_PseudoU_synthase"/>
</dbReference>
<evidence type="ECO:0000313" key="6">
    <source>
        <dbReference type="EMBL" id="QKD85110.1"/>
    </source>
</evidence>
<dbReference type="InterPro" id="IPR006145">
    <property type="entry name" value="PsdUridine_synth_RsuA/RluA"/>
</dbReference>
<dbReference type="CDD" id="cd02869">
    <property type="entry name" value="PseudoU_synth_RluA_like"/>
    <property type="match status" value="1"/>
</dbReference>
<dbReference type="Pfam" id="PF00849">
    <property type="entry name" value="PseudoU_synth_2"/>
    <property type="match status" value="1"/>
</dbReference>
<feature type="region of interest" description="Disordered" evidence="4">
    <location>
        <begin position="19"/>
        <end position="46"/>
    </location>
</feature>
<dbReference type="GO" id="GO:0009982">
    <property type="term" value="F:pseudouridine synthase activity"/>
    <property type="evidence" value="ECO:0007669"/>
    <property type="project" value="InterPro"/>
</dbReference>
<dbReference type="Gene3D" id="3.30.2350.10">
    <property type="entry name" value="Pseudouridine synthase"/>
    <property type="match status" value="1"/>
</dbReference>
<dbReference type="GO" id="GO:0140098">
    <property type="term" value="F:catalytic activity, acting on RNA"/>
    <property type="evidence" value="ECO:0007669"/>
    <property type="project" value="UniProtKB-ARBA"/>
</dbReference>
<dbReference type="GO" id="GO:0003723">
    <property type="term" value="F:RNA binding"/>
    <property type="evidence" value="ECO:0007669"/>
    <property type="project" value="InterPro"/>
</dbReference>
<reference evidence="6 7" key="1">
    <citation type="submission" date="2020-05" db="EMBL/GenBank/DDBJ databases">
        <title>Complete genome sequence of of a novel Thermoleptolyngbya strain isolated from hot springs of Ganzi, Sichuan China.</title>
        <authorList>
            <person name="Tang J."/>
            <person name="Daroch M."/>
            <person name="Li L."/>
            <person name="Waleron K."/>
            <person name="Waleron M."/>
            <person name="Waleron M."/>
        </authorList>
    </citation>
    <scope>NUCLEOTIDE SEQUENCE [LARGE SCALE GENOMIC DNA]</scope>
    <source>
        <strain evidence="6 7">PKUAC-SCTA183</strain>
    </source>
</reference>
<evidence type="ECO:0000256" key="3">
    <source>
        <dbReference type="ARBA" id="ARBA00033164"/>
    </source>
</evidence>
<organism evidence="6 7">
    <name type="scientific">Thermoleptolyngbya sichuanensis A183</name>
    <dbReference type="NCBI Taxonomy" id="2737172"/>
    <lineage>
        <taxon>Bacteria</taxon>
        <taxon>Bacillati</taxon>
        <taxon>Cyanobacteriota</taxon>
        <taxon>Cyanophyceae</taxon>
        <taxon>Oculatellales</taxon>
        <taxon>Oculatellaceae</taxon>
        <taxon>Thermoleptolyngbya</taxon>
        <taxon>Thermoleptolyngbya sichuanensis</taxon>
    </lineage>
</organism>
<evidence type="ECO:0000256" key="4">
    <source>
        <dbReference type="SAM" id="MobiDB-lite"/>
    </source>
</evidence>
<protein>
    <recommendedName>
        <fullName evidence="2">RNA pseudouridylate synthase</fullName>
    </recommendedName>
    <alternativeName>
        <fullName evidence="3">RNA-uridine isomerase</fullName>
    </alternativeName>
</protein>
<proteinExistence type="predicted"/>
<dbReference type="PANTHER" id="PTHR21600">
    <property type="entry name" value="MITOCHONDRIAL RNA PSEUDOURIDINE SYNTHASE"/>
    <property type="match status" value="1"/>
</dbReference>
<evidence type="ECO:0000259" key="5">
    <source>
        <dbReference type="Pfam" id="PF00849"/>
    </source>
</evidence>
<gene>
    <name evidence="6" type="ORF">HPC62_20845</name>
</gene>
<comment type="catalytic activity">
    <reaction evidence="1">
        <text>a uridine in RNA = a pseudouridine in RNA</text>
        <dbReference type="Rhea" id="RHEA:48348"/>
        <dbReference type="Rhea" id="RHEA-COMP:12068"/>
        <dbReference type="Rhea" id="RHEA-COMP:12069"/>
        <dbReference type="ChEBI" id="CHEBI:65314"/>
        <dbReference type="ChEBI" id="CHEBI:65315"/>
    </reaction>
</comment>
<sequence length="211" mass="23014">MRDQTRQAEILLQFIADLCSPSSSPPGSPSSSPSGSPRRSHLNSGWYTPDILQSENLGDRPLRKTYLALVGPSDLPDRFTITQPIGKLSHPVLGYVYGAAPNGLPAYSEGQVLQRQGDRTLVEMTILTGRPHQIRIHLAAVGYPLLGDPLYAPGGTPRTFDMEAETTEASDEKLPVPGDCGYCLHAHHLTFLHPTYAQPMRFTLPAPFARS</sequence>
<feature type="domain" description="Pseudouridine synthase RsuA/RluA-like" evidence="5">
    <location>
        <begin position="58"/>
        <end position="140"/>
    </location>
</feature>
<dbReference type="Proteomes" id="UP000505210">
    <property type="component" value="Chromosome"/>
</dbReference>
<name>A0A6M8BLE4_9CYAN</name>
<keyword evidence="7" id="KW-1185">Reference proteome</keyword>
<dbReference type="PANTHER" id="PTHR21600:SF88">
    <property type="entry name" value="RNA PSEUDOURIDINE SYNTHASE 5"/>
    <property type="match status" value="1"/>
</dbReference>
<evidence type="ECO:0000256" key="1">
    <source>
        <dbReference type="ARBA" id="ARBA00000073"/>
    </source>
</evidence>
<dbReference type="AlphaFoldDB" id="A0A6M8BLE4"/>
<dbReference type="SUPFAM" id="SSF55120">
    <property type="entry name" value="Pseudouridine synthase"/>
    <property type="match status" value="1"/>
</dbReference>
<dbReference type="EMBL" id="CP053661">
    <property type="protein sequence ID" value="QKD85110.1"/>
    <property type="molecule type" value="Genomic_DNA"/>
</dbReference>
<dbReference type="InterPro" id="IPR020103">
    <property type="entry name" value="PsdUridine_synth_cat_dom_sf"/>
</dbReference>
<dbReference type="KEGG" id="theu:HPC62_20845"/>
<evidence type="ECO:0000313" key="7">
    <source>
        <dbReference type="Proteomes" id="UP000505210"/>
    </source>
</evidence>
<accession>A0A6M8BLE4</accession>